<evidence type="ECO:0000313" key="3">
    <source>
        <dbReference type="Proteomes" id="UP000033101"/>
    </source>
</evidence>
<dbReference type="RefSeq" id="WP_048142112.1">
    <property type="nucleotide sequence ID" value="NZ_CP009516.1"/>
</dbReference>
<dbReference type="PANTHER" id="PTHR36505">
    <property type="entry name" value="BLR1072 PROTEIN"/>
    <property type="match status" value="1"/>
</dbReference>
<dbReference type="GeneID" id="24832941"/>
<protein>
    <submittedName>
        <fullName evidence="2">Antigen</fullName>
    </submittedName>
</protein>
<feature type="domain" description="PRC-barrel" evidence="1">
    <location>
        <begin position="8"/>
        <end position="85"/>
    </location>
</feature>
<dbReference type="STRING" id="1434110.MSHOH_3593"/>
<dbReference type="PATRIC" id="fig|1434110.4.peg.4599"/>
<dbReference type="SUPFAM" id="SSF50346">
    <property type="entry name" value="PRC-barrel domain"/>
    <property type="match status" value="2"/>
</dbReference>
<dbReference type="Pfam" id="PF05239">
    <property type="entry name" value="PRC"/>
    <property type="match status" value="2"/>
</dbReference>
<sequence>MANRENPDFLSAGTIKGDKVINTAGEDLGKIEELMIDIQDGRVGYAVLSFGGFLGMGDKLFAIPWQALNLRVHDHAFVLDIPKETLENAKGFDKDHWPLTTREELSRTYTYYGYQPYWQTGVTEQIGLPGETIGSERMVRTESTAGRENPEFLSASTIKGDKVVNRAGEDLGKIEELMIDLQDGRIAYTVLSFGGFLGMGDKLFAIPWKALQLRVHEHKFLLDIPKETLKNAEGFDKDNWPITNREWLSTVYGYYGYQPYWQREKERIENRPGNI</sequence>
<dbReference type="OrthoDB" id="139204at2157"/>
<feature type="domain" description="PRC-barrel" evidence="1">
    <location>
        <begin position="151"/>
        <end position="228"/>
    </location>
</feature>
<evidence type="ECO:0000313" key="2">
    <source>
        <dbReference type="EMBL" id="AKB80076.1"/>
    </source>
</evidence>
<dbReference type="PANTHER" id="PTHR36505:SF1">
    <property type="entry name" value="BLR1072 PROTEIN"/>
    <property type="match status" value="1"/>
</dbReference>
<dbReference type="KEGG" id="mhor:MSHOH_3593"/>
<proteinExistence type="predicted"/>
<accession>A0A0E3SG03</accession>
<dbReference type="HOGENOM" id="CLU_971867_0_0_2"/>
<dbReference type="Proteomes" id="UP000033101">
    <property type="component" value="Chromosome"/>
</dbReference>
<reference evidence="2 3" key="1">
    <citation type="submission" date="2014-07" db="EMBL/GenBank/DDBJ databases">
        <title>Methanogenic archaea and the global carbon cycle.</title>
        <authorList>
            <person name="Henriksen J.R."/>
            <person name="Luke J."/>
            <person name="Reinhart S."/>
            <person name="Benedict M.N."/>
            <person name="Youngblut N.D."/>
            <person name="Metcalf M.E."/>
            <person name="Whitaker R.J."/>
            <person name="Metcalf W.W."/>
        </authorList>
    </citation>
    <scope>NUCLEOTIDE SEQUENCE [LARGE SCALE GENOMIC DNA]</scope>
    <source>
        <strain evidence="2 3">HB-1</strain>
    </source>
</reference>
<dbReference type="Gene3D" id="2.30.30.240">
    <property type="entry name" value="PRC-barrel domain"/>
    <property type="match status" value="2"/>
</dbReference>
<keyword evidence="3" id="KW-1185">Reference proteome</keyword>
<evidence type="ECO:0000259" key="1">
    <source>
        <dbReference type="Pfam" id="PF05239"/>
    </source>
</evidence>
<dbReference type="InterPro" id="IPR011033">
    <property type="entry name" value="PRC_barrel-like_sf"/>
</dbReference>
<name>A0A0E3SG03_9EURY</name>
<dbReference type="EMBL" id="CP009516">
    <property type="protein sequence ID" value="AKB80076.1"/>
    <property type="molecule type" value="Genomic_DNA"/>
</dbReference>
<dbReference type="AlphaFoldDB" id="A0A0E3SG03"/>
<gene>
    <name evidence="2" type="ORF">MSHOH_3593</name>
</gene>
<dbReference type="InterPro" id="IPR027275">
    <property type="entry name" value="PRC-brl_dom"/>
</dbReference>
<organism evidence="2 3">
    <name type="scientific">Methanosarcina horonobensis HB-1 = JCM 15518</name>
    <dbReference type="NCBI Taxonomy" id="1434110"/>
    <lineage>
        <taxon>Archaea</taxon>
        <taxon>Methanobacteriati</taxon>
        <taxon>Methanobacteriota</taxon>
        <taxon>Stenosarchaea group</taxon>
        <taxon>Methanomicrobia</taxon>
        <taxon>Methanosarcinales</taxon>
        <taxon>Methanosarcinaceae</taxon>
        <taxon>Methanosarcina</taxon>
    </lineage>
</organism>